<comment type="subunit">
    <text evidence="4">Homodimer; the beta-strands of each monomer intercalate to form a hydrophobic core, while the alpha-helices form wings that extend away from the core.</text>
</comment>
<dbReference type="GO" id="GO:0044781">
    <property type="term" value="P:bacterial-type flagellum organization"/>
    <property type="evidence" value="ECO:0007669"/>
    <property type="project" value="UniProtKB-KW"/>
</dbReference>
<dbReference type="InterPro" id="IPR003751">
    <property type="entry name" value="CsrA"/>
</dbReference>
<dbReference type="GO" id="GO:0005829">
    <property type="term" value="C:cytosol"/>
    <property type="evidence" value="ECO:0007669"/>
    <property type="project" value="TreeGrafter"/>
</dbReference>
<keyword evidence="3 4" id="KW-0694">RNA-binding</keyword>
<dbReference type="Gene3D" id="2.60.40.4380">
    <property type="entry name" value="Translational regulator CsrA"/>
    <property type="match status" value="1"/>
</dbReference>
<evidence type="ECO:0000256" key="1">
    <source>
        <dbReference type="ARBA" id="ARBA00022490"/>
    </source>
</evidence>
<accession>A0A9E6Y3A9</accession>
<dbReference type="GO" id="GO:0045947">
    <property type="term" value="P:negative regulation of translational initiation"/>
    <property type="evidence" value="ECO:0007669"/>
    <property type="project" value="UniProtKB-UniRule"/>
</dbReference>
<keyword evidence="4" id="KW-1005">Bacterial flagellum biogenesis</keyword>
<dbReference type="GO" id="GO:1902208">
    <property type="term" value="P:regulation of bacterial-type flagellum assembly"/>
    <property type="evidence" value="ECO:0007669"/>
    <property type="project" value="UniProtKB-UniRule"/>
</dbReference>
<dbReference type="AlphaFoldDB" id="A0A9E6Y3A9"/>
<dbReference type="GO" id="GO:0006109">
    <property type="term" value="P:regulation of carbohydrate metabolic process"/>
    <property type="evidence" value="ECO:0007669"/>
    <property type="project" value="InterPro"/>
</dbReference>
<comment type="subcellular location">
    <subcellularLocation>
        <location evidence="4">Cytoplasm</location>
    </subcellularLocation>
</comment>
<keyword evidence="2 4" id="KW-0810">Translation regulation</keyword>
<keyword evidence="6" id="KW-1185">Reference proteome</keyword>
<dbReference type="HAMAP" id="MF_00167">
    <property type="entry name" value="CsrA"/>
    <property type="match status" value="1"/>
</dbReference>
<dbReference type="GO" id="GO:0048027">
    <property type="term" value="F:mRNA 5'-UTR binding"/>
    <property type="evidence" value="ECO:0007669"/>
    <property type="project" value="UniProtKB-UniRule"/>
</dbReference>
<sequence>MLVLTRKPNQSIMIGDDIEIALLSIMGQKVRIGVQAPPGVPVFRNEVYAQRQDGRLRRPPVPPRA</sequence>
<keyword evidence="4" id="KW-0678">Repressor</keyword>
<organism evidence="5 6">
    <name type="scientific">Capillimicrobium parvum</name>
    <dbReference type="NCBI Taxonomy" id="2884022"/>
    <lineage>
        <taxon>Bacteria</taxon>
        <taxon>Bacillati</taxon>
        <taxon>Actinomycetota</taxon>
        <taxon>Thermoleophilia</taxon>
        <taxon>Solirubrobacterales</taxon>
        <taxon>Capillimicrobiaceae</taxon>
        <taxon>Capillimicrobium</taxon>
    </lineage>
</organism>
<reference evidence="5" key="1">
    <citation type="journal article" date="2022" name="Int. J. Syst. Evol. Microbiol.">
        <title>Pseudomonas aegrilactucae sp. nov. and Pseudomonas morbosilactucae sp. nov., pathogens causing bacterial rot of lettuce in Japan.</title>
        <authorList>
            <person name="Sawada H."/>
            <person name="Fujikawa T."/>
            <person name="Satou M."/>
        </authorList>
    </citation>
    <scope>NUCLEOTIDE SEQUENCE</scope>
    <source>
        <strain evidence="5">0166_1</strain>
    </source>
</reference>
<dbReference type="NCBIfam" id="NF002469">
    <property type="entry name" value="PRK01712.1"/>
    <property type="match status" value="1"/>
</dbReference>
<dbReference type="RefSeq" id="WP_259312948.1">
    <property type="nucleotide sequence ID" value="NZ_CP087164.1"/>
</dbReference>
<dbReference type="Proteomes" id="UP001162834">
    <property type="component" value="Chromosome"/>
</dbReference>
<evidence type="ECO:0000256" key="2">
    <source>
        <dbReference type="ARBA" id="ARBA00022845"/>
    </source>
</evidence>
<name>A0A9E6Y3A9_9ACTN</name>
<dbReference type="PANTHER" id="PTHR34984:SF1">
    <property type="entry name" value="CARBON STORAGE REGULATOR"/>
    <property type="match status" value="1"/>
</dbReference>
<dbReference type="InterPro" id="IPR036107">
    <property type="entry name" value="CsrA_sf"/>
</dbReference>
<dbReference type="GO" id="GO:0006402">
    <property type="term" value="P:mRNA catabolic process"/>
    <property type="evidence" value="ECO:0007669"/>
    <property type="project" value="InterPro"/>
</dbReference>
<gene>
    <name evidence="5" type="primary">csrA1</name>
    <name evidence="4" type="synonym">csrA</name>
    <name evidence="5" type="ORF">DSM104329_05368</name>
</gene>
<dbReference type="PANTHER" id="PTHR34984">
    <property type="entry name" value="CARBON STORAGE REGULATOR"/>
    <property type="match status" value="1"/>
</dbReference>
<evidence type="ECO:0000256" key="3">
    <source>
        <dbReference type="ARBA" id="ARBA00022884"/>
    </source>
</evidence>
<protein>
    <recommendedName>
        <fullName evidence="4">Translational regulator CsrA</fullName>
    </recommendedName>
</protein>
<dbReference type="KEGG" id="sbae:DSM104329_05368"/>
<keyword evidence="1 4" id="KW-0963">Cytoplasm</keyword>
<dbReference type="EMBL" id="CP087164">
    <property type="protein sequence ID" value="UGS38936.1"/>
    <property type="molecule type" value="Genomic_DNA"/>
</dbReference>
<comment type="function">
    <text evidence="4">A translational regulator that binds mRNA to regulate translation initiation and/or mRNA stability. Usually binds in the 5'-UTR at or near the Shine-Dalgarno sequence preventing ribosome-binding, thus repressing translation. Its main target seems to be the major flagellin gene, while its function is anatagonized by FliW.</text>
</comment>
<dbReference type="Pfam" id="PF02599">
    <property type="entry name" value="CsrA"/>
    <property type="match status" value="1"/>
</dbReference>
<dbReference type="SUPFAM" id="SSF117130">
    <property type="entry name" value="CsrA-like"/>
    <property type="match status" value="1"/>
</dbReference>
<comment type="similarity">
    <text evidence="4">Belongs to the CsrA/RsmA family.</text>
</comment>
<proteinExistence type="inferred from homology"/>
<evidence type="ECO:0000256" key="4">
    <source>
        <dbReference type="HAMAP-Rule" id="MF_00167"/>
    </source>
</evidence>
<evidence type="ECO:0000313" key="6">
    <source>
        <dbReference type="Proteomes" id="UP001162834"/>
    </source>
</evidence>
<evidence type="ECO:0000313" key="5">
    <source>
        <dbReference type="EMBL" id="UGS38936.1"/>
    </source>
</evidence>